<evidence type="ECO:0000313" key="8">
    <source>
        <dbReference type="EMBL" id="SDV48081.1"/>
    </source>
</evidence>
<dbReference type="InterPro" id="IPR036909">
    <property type="entry name" value="Cyt_c-like_dom_sf"/>
</dbReference>
<dbReference type="GO" id="GO:0009055">
    <property type="term" value="F:electron transfer activity"/>
    <property type="evidence" value="ECO:0007669"/>
    <property type="project" value="InterPro"/>
</dbReference>
<feature type="binding site" description="axial binding residue" evidence="5">
    <location>
        <position position="345"/>
    </location>
    <ligand>
        <name>heme c</name>
        <dbReference type="ChEBI" id="CHEBI:61717"/>
        <label>3</label>
    </ligand>
    <ligandPart>
        <name>Fe</name>
        <dbReference type="ChEBI" id="CHEBI:18248"/>
    </ligandPart>
</feature>
<feature type="binding site" description="covalent" evidence="4">
    <location>
        <position position="341"/>
    </location>
    <ligand>
        <name>heme c</name>
        <dbReference type="ChEBI" id="CHEBI:61717"/>
        <label>3</label>
    </ligand>
</feature>
<dbReference type="InterPro" id="IPR051459">
    <property type="entry name" value="Cytochrome_c-type_DH"/>
</dbReference>
<dbReference type="InterPro" id="IPR014353">
    <property type="entry name" value="Membr-bd_ADH_cyt_c"/>
</dbReference>
<dbReference type="GO" id="GO:0020037">
    <property type="term" value="F:heme binding"/>
    <property type="evidence" value="ECO:0007669"/>
    <property type="project" value="InterPro"/>
</dbReference>
<dbReference type="Proteomes" id="UP000243719">
    <property type="component" value="Unassembled WGS sequence"/>
</dbReference>
<dbReference type="SUPFAM" id="SSF46626">
    <property type="entry name" value="Cytochrome c"/>
    <property type="match status" value="3"/>
</dbReference>
<keyword evidence="1 4" id="KW-0349">Heme</keyword>
<evidence type="ECO:0000256" key="4">
    <source>
        <dbReference type="PIRSR" id="PIRSR000018-50"/>
    </source>
</evidence>
<feature type="binding site" description="covalent" evidence="4">
    <location>
        <position position="216"/>
    </location>
    <ligand>
        <name>heme c</name>
        <dbReference type="ChEBI" id="CHEBI:61717"/>
        <label>2</label>
    </ligand>
</feature>
<feature type="binding site" description="covalent" evidence="4">
    <location>
        <position position="70"/>
    </location>
    <ligand>
        <name>heme c</name>
        <dbReference type="ChEBI" id="CHEBI:61717"/>
        <label>1</label>
    </ligand>
</feature>
<keyword evidence="9" id="KW-1185">Reference proteome</keyword>
<dbReference type="EMBL" id="FNLO01000004">
    <property type="protein sequence ID" value="SDV48081.1"/>
    <property type="molecule type" value="Genomic_DNA"/>
</dbReference>
<dbReference type="PANTHER" id="PTHR35008:SF4">
    <property type="entry name" value="BLL4482 PROTEIN"/>
    <property type="match status" value="1"/>
</dbReference>
<feature type="binding site" description="covalent" evidence="4">
    <location>
        <position position="213"/>
    </location>
    <ligand>
        <name>heme c</name>
        <dbReference type="ChEBI" id="CHEBI:61717"/>
        <label>2</label>
    </ligand>
</feature>
<dbReference type="RefSeq" id="WP_091906976.1">
    <property type="nucleotide sequence ID" value="NZ_FNLO01000004.1"/>
</dbReference>
<evidence type="ECO:0000256" key="5">
    <source>
        <dbReference type="PIRSR" id="PIRSR000018-51"/>
    </source>
</evidence>
<feature type="signal peptide" evidence="6">
    <location>
        <begin position="1"/>
        <end position="35"/>
    </location>
</feature>
<feature type="domain" description="Cytochrome c" evidence="7">
    <location>
        <begin position="198"/>
        <end position="308"/>
    </location>
</feature>
<dbReference type="GO" id="GO:0005506">
    <property type="term" value="F:iron ion binding"/>
    <property type="evidence" value="ECO:0007669"/>
    <property type="project" value="InterPro"/>
</dbReference>
<dbReference type="STRING" id="1770053.SAMN05216551_104144"/>
<sequence length="439" mass="47597">MQRKTLFALSTGVLALAAALALLPGRFATTQVAHAEQGFGDAKQPPAPAGASEQVKRGEYLARMGDCVACHTVRGAKPYSGNYAIPSPFGTMFTPNLTPDNETGLGKWTKDDFYRAMHEGKGKDGEFLYPAFPYTSYTKMPREDVDAIYAYLRTLEPVHNPKRDNLMPFPFNIRLSLLGWNIMFFRKGEFQPDPKQSAEYNRGAYLVQGPGHCGMCHTPINPLGGATTSAAFSGGLIPIQDWFAPALNSDKRYGLGDWSVEEVSDFLITGVSNKGVAFGPMADVVHNSTQYMTPADARAMAVYLKAQPVLKPSPKPTQFEVSEEFGKQLEREGRALYAANCAVCHGAQGEGTLPHFPPLAKNGSIVMESAVNPVKMILHGGYPPVTKGNPQPYGMPPFAHSMTDREVAAVASYIRMSWGNGGEAVSPQQVNSLRTAPLD</sequence>
<evidence type="ECO:0000256" key="2">
    <source>
        <dbReference type="ARBA" id="ARBA00022723"/>
    </source>
</evidence>
<feature type="domain" description="Cytochrome c" evidence="7">
    <location>
        <begin position="328"/>
        <end position="418"/>
    </location>
</feature>
<feature type="binding site" description="axial binding residue" evidence="5">
    <location>
        <position position="217"/>
    </location>
    <ligand>
        <name>heme c</name>
        <dbReference type="ChEBI" id="CHEBI:61717"/>
        <label>2</label>
    </ligand>
    <ligandPart>
        <name>Fe</name>
        <dbReference type="ChEBI" id="CHEBI:18248"/>
    </ligandPart>
</feature>
<comment type="cofactor">
    <cofactor evidence="4">
        <name>heme c</name>
        <dbReference type="ChEBI" id="CHEBI:61717"/>
    </cofactor>
    <text evidence="4">Binds 3 heme c groups covalently per subunit.</text>
</comment>
<dbReference type="AlphaFoldDB" id="A0A1H2PN37"/>
<organism evidence="8 9">
    <name type="scientific">Chitinasiproducens palmae</name>
    <dbReference type="NCBI Taxonomy" id="1770053"/>
    <lineage>
        <taxon>Bacteria</taxon>
        <taxon>Pseudomonadati</taxon>
        <taxon>Pseudomonadota</taxon>
        <taxon>Betaproteobacteria</taxon>
        <taxon>Burkholderiales</taxon>
        <taxon>Burkholderiaceae</taxon>
        <taxon>Chitinasiproducens</taxon>
    </lineage>
</organism>
<accession>A0A1H2PN37</accession>
<feature type="domain" description="Cytochrome c" evidence="7">
    <location>
        <begin position="53"/>
        <end position="156"/>
    </location>
</feature>
<keyword evidence="2 5" id="KW-0479">Metal-binding</keyword>
<gene>
    <name evidence="8" type="ORF">SAMN05216551_104144</name>
</gene>
<dbReference type="GO" id="GO:0016614">
    <property type="term" value="F:oxidoreductase activity, acting on CH-OH group of donors"/>
    <property type="evidence" value="ECO:0007669"/>
    <property type="project" value="InterPro"/>
</dbReference>
<dbReference type="GO" id="GO:0016020">
    <property type="term" value="C:membrane"/>
    <property type="evidence" value="ECO:0007669"/>
    <property type="project" value="InterPro"/>
</dbReference>
<evidence type="ECO:0000313" key="9">
    <source>
        <dbReference type="Proteomes" id="UP000243719"/>
    </source>
</evidence>
<feature type="binding site" description="covalent" evidence="4">
    <location>
        <position position="67"/>
    </location>
    <ligand>
        <name>heme c</name>
        <dbReference type="ChEBI" id="CHEBI:61717"/>
        <label>1</label>
    </ligand>
</feature>
<dbReference type="PANTHER" id="PTHR35008">
    <property type="entry name" value="BLL4482 PROTEIN-RELATED"/>
    <property type="match status" value="1"/>
</dbReference>
<evidence type="ECO:0000256" key="3">
    <source>
        <dbReference type="ARBA" id="ARBA00023004"/>
    </source>
</evidence>
<keyword evidence="6" id="KW-0732">Signal</keyword>
<feature type="binding site" description="axial binding residue" evidence="5">
    <location>
        <position position="71"/>
    </location>
    <ligand>
        <name>heme c</name>
        <dbReference type="ChEBI" id="CHEBI:61717"/>
        <label>1</label>
    </ligand>
    <ligandPart>
        <name>Fe</name>
        <dbReference type="ChEBI" id="CHEBI:18248"/>
    </ligandPart>
</feature>
<dbReference type="InterPro" id="IPR009056">
    <property type="entry name" value="Cyt_c-like_dom"/>
</dbReference>
<reference evidence="9" key="1">
    <citation type="submission" date="2016-09" db="EMBL/GenBank/DDBJ databases">
        <authorList>
            <person name="Varghese N."/>
            <person name="Submissions S."/>
        </authorList>
    </citation>
    <scope>NUCLEOTIDE SEQUENCE [LARGE SCALE GENOMIC DNA]</scope>
    <source>
        <strain evidence="9">JS23</strain>
    </source>
</reference>
<dbReference type="Pfam" id="PF00034">
    <property type="entry name" value="Cytochrom_C"/>
    <property type="match status" value="2"/>
</dbReference>
<evidence type="ECO:0000256" key="6">
    <source>
        <dbReference type="SAM" id="SignalP"/>
    </source>
</evidence>
<feature type="binding site" description="covalent" evidence="4">
    <location>
        <position position="344"/>
    </location>
    <ligand>
        <name>heme c</name>
        <dbReference type="ChEBI" id="CHEBI:61717"/>
        <label>3</label>
    </ligand>
</feature>
<feature type="chain" id="PRO_5017188627" evidence="6">
    <location>
        <begin position="36"/>
        <end position="439"/>
    </location>
</feature>
<dbReference type="PROSITE" id="PS51007">
    <property type="entry name" value="CYTC"/>
    <property type="match status" value="3"/>
</dbReference>
<dbReference type="OrthoDB" id="9809720at2"/>
<evidence type="ECO:0000259" key="7">
    <source>
        <dbReference type="PROSITE" id="PS51007"/>
    </source>
</evidence>
<protein>
    <submittedName>
        <fullName evidence="8">Cytochrome c, mono-and diheme variants</fullName>
    </submittedName>
</protein>
<proteinExistence type="predicted"/>
<evidence type="ECO:0000256" key="1">
    <source>
        <dbReference type="ARBA" id="ARBA00022617"/>
    </source>
</evidence>
<dbReference type="Gene3D" id="1.10.760.10">
    <property type="entry name" value="Cytochrome c-like domain"/>
    <property type="match status" value="2"/>
</dbReference>
<keyword evidence="3 5" id="KW-0408">Iron</keyword>
<dbReference type="PIRSF" id="PIRSF000018">
    <property type="entry name" value="Mb_ADH_cyt_c"/>
    <property type="match status" value="1"/>
</dbReference>
<name>A0A1H2PN37_9BURK</name>